<gene>
    <name evidence="1" type="ORF">GX859_06130</name>
</gene>
<dbReference type="EMBL" id="JAAZHI010000130">
    <property type="protein sequence ID" value="NLA55861.1"/>
    <property type="molecule type" value="Genomic_DNA"/>
</dbReference>
<reference evidence="1 2" key="1">
    <citation type="journal article" date="2020" name="Biotechnol. Biofuels">
        <title>New insights from the biogas microbiome by comprehensive genome-resolved metagenomics of nearly 1600 species originating from multiple anaerobic digesters.</title>
        <authorList>
            <person name="Campanaro S."/>
            <person name="Treu L."/>
            <person name="Rodriguez-R L.M."/>
            <person name="Kovalovszki A."/>
            <person name="Ziels R.M."/>
            <person name="Maus I."/>
            <person name="Zhu X."/>
            <person name="Kougias P.G."/>
            <person name="Basile A."/>
            <person name="Luo G."/>
            <person name="Schluter A."/>
            <person name="Konstantinidis K.T."/>
            <person name="Angelidaki I."/>
        </authorList>
    </citation>
    <scope>NUCLEOTIDE SEQUENCE [LARGE SCALE GENOMIC DNA]</scope>
    <source>
        <strain evidence="1">AS15tlH2ME_198</strain>
    </source>
</reference>
<accession>A0A7X6SVU9</accession>
<evidence type="ECO:0000313" key="1">
    <source>
        <dbReference type="EMBL" id="NLA55861.1"/>
    </source>
</evidence>
<proteinExistence type="predicted"/>
<comment type="caution">
    <text evidence="1">The sequence shown here is derived from an EMBL/GenBank/DDBJ whole genome shotgun (WGS) entry which is preliminary data.</text>
</comment>
<evidence type="ECO:0000313" key="2">
    <source>
        <dbReference type="Proteomes" id="UP000557899"/>
    </source>
</evidence>
<protein>
    <submittedName>
        <fullName evidence="1">Uncharacterized protein</fullName>
    </submittedName>
</protein>
<name>A0A7X6SVU9_9CORY</name>
<dbReference type="AlphaFoldDB" id="A0A7X6SVU9"/>
<sequence length="120" mass="13187">MAALDSLLVTTWFVADPSLLDAASDLFAARVAAIPPGHATVHFLSAYPESADDPELLASLRETAVHEGLDPDPLELFTVQCVLSLDPEHEETVRQQLFFCGPTERDPFPGFQTHVNLRRC</sequence>
<dbReference type="Proteomes" id="UP000557899">
    <property type="component" value="Unassembled WGS sequence"/>
</dbReference>
<organism evidence="1 2">
    <name type="scientific">Corynebacterium humireducens</name>
    <dbReference type="NCBI Taxonomy" id="1223514"/>
    <lineage>
        <taxon>Bacteria</taxon>
        <taxon>Bacillati</taxon>
        <taxon>Actinomycetota</taxon>
        <taxon>Actinomycetes</taxon>
        <taxon>Mycobacteriales</taxon>
        <taxon>Corynebacteriaceae</taxon>
        <taxon>Corynebacterium</taxon>
    </lineage>
</organism>